<sequence>MNKIKVYLKMLPVLLLPAPILASQEEIRVCKIWRQGILPIKKCTLQRLNTQQTTPPDTGRKFCTRRWSALGLMSNIKCIAQKSSCNNGV</sequence>
<gene>
    <name evidence="2" type="ORF">Rin_00022600</name>
</gene>
<accession>G2H2F9</accession>
<evidence type="ECO:0000256" key="1">
    <source>
        <dbReference type="SAM" id="SignalP"/>
    </source>
</evidence>
<name>G2H2F9_9ENTR</name>
<dbReference type="AlphaFoldDB" id="G2H2F9"/>
<keyword evidence="1" id="KW-0732">Signal</keyword>
<dbReference type="EMBL" id="AGCA01000536">
    <property type="protein sequence ID" value="EGY27822.1"/>
    <property type="molecule type" value="Genomic_DNA"/>
</dbReference>
<proteinExistence type="predicted"/>
<organism evidence="2 3">
    <name type="scientific">Candidatus Regiella insecticola 5.15</name>
    <dbReference type="NCBI Taxonomy" id="1005043"/>
    <lineage>
        <taxon>Bacteria</taxon>
        <taxon>Pseudomonadati</taxon>
        <taxon>Pseudomonadota</taxon>
        <taxon>Gammaproteobacteria</taxon>
        <taxon>Enterobacterales</taxon>
        <taxon>Enterobacteriaceae</taxon>
        <taxon>aphid secondary symbionts</taxon>
        <taxon>Candidatus Regiella</taxon>
    </lineage>
</organism>
<protein>
    <submittedName>
        <fullName evidence="2">Uncharacterized protein</fullName>
    </submittedName>
</protein>
<feature type="chain" id="PRO_5003429943" evidence="1">
    <location>
        <begin position="23"/>
        <end position="89"/>
    </location>
</feature>
<evidence type="ECO:0000313" key="2">
    <source>
        <dbReference type="EMBL" id="EGY27822.1"/>
    </source>
</evidence>
<dbReference type="Proteomes" id="UP000004116">
    <property type="component" value="Unassembled WGS sequence"/>
</dbReference>
<reference evidence="2 3" key="1">
    <citation type="journal article" date="2012" name="Genome Res.">
        <title>Genomic basis of endosymbiont-conferred protection against an insect parasitoid.</title>
        <authorList>
            <person name="Hansen A.K."/>
            <person name="Vorburger C."/>
            <person name="Moran N.A."/>
        </authorList>
    </citation>
    <scope>NUCLEOTIDE SEQUENCE [LARGE SCALE GENOMIC DNA]</scope>
    <source>
        <strain evidence="3">R5.15</strain>
    </source>
</reference>
<comment type="caution">
    <text evidence="2">The sequence shown here is derived from an EMBL/GenBank/DDBJ whole genome shotgun (WGS) entry which is preliminary data.</text>
</comment>
<feature type="signal peptide" evidence="1">
    <location>
        <begin position="1"/>
        <end position="22"/>
    </location>
</feature>
<evidence type="ECO:0000313" key="3">
    <source>
        <dbReference type="Proteomes" id="UP000004116"/>
    </source>
</evidence>
<keyword evidence="3" id="KW-1185">Reference proteome</keyword>